<name>A0AAC8QAR5_9BACT</name>
<dbReference type="EMBL" id="QUMU01000001">
    <property type="protein sequence ID" value="REG37680.1"/>
    <property type="molecule type" value="Genomic_DNA"/>
</dbReference>
<proteinExistence type="predicted"/>
<protein>
    <submittedName>
        <fullName evidence="3">ATP/GTP-binding protein</fullName>
    </submittedName>
    <submittedName>
        <fullName evidence="4">Cellulose biosynthesis protein BcsQ</fullName>
    </submittedName>
</protein>
<evidence type="ECO:0000313" key="6">
    <source>
        <dbReference type="Proteomes" id="UP000256345"/>
    </source>
</evidence>
<gene>
    <name evidence="3" type="ORF">AA314_05866</name>
    <name evidence="4" type="ORF">ATI61_101667</name>
</gene>
<dbReference type="RefSeq" id="WP_047858111.1">
    <property type="nucleotide sequence ID" value="NZ_CP011509.1"/>
</dbReference>
<dbReference type="Proteomes" id="UP000256345">
    <property type="component" value="Unassembled WGS sequence"/>
</dbReference>
<organism evidence="3 5">
    <name type="scientific">Archangium gephyra</name>
    <dbReference type="NCBI Taxonomy" id="48"/>
    <lineage>
        <taxon>Bacteria</taxon>
        <taxon>Pseudomonadati</taxon>
        <taxon>Myxococcota</taxon>
        <taxon>Myxococcia</taxon>
        <taxon>Myxococcales</taxon>
        <taxon>Cystobacterineae</taxon>
        <taxon>Archangiaceae</taxon>
        <taxon>Archangium</taxon>
    </lineage>
</organism>
<keyword evidence="6" id="KW-1185">Reference proteome</keyword>
<reference evidence="4 6" key="2">
    <citation type="submission" date="2018-08" db="EMBL/GenBank/DDBJ databases">
        <title>Genomic Encyclopedia of Archaeal and Bacterial Type Strains, Phase II (KMG-II): from individual species to whole genera.</title>
        <authorList>
            <person name="Goeker M."/>
        </authorList>
    </citation>
    <scope>NUCLEOTIDE SEQUENCE [LARGE SCALE GENOMIC DNA]</scope>
    <source>
        <strain evidence="4 6">DSM 2261</strain>
    </source>
</reference>
<evidence type="ECO:0000313" key="3">
    <source>
        <dbReference type="EMBL" id="AKJ04240.1"/>
    </source>
</evidence>
<accession>A0AAC8QAR5</accession>
<dbReference type="SUPFAM" id="SSF52540">
    <property type="entry name" value="P-loop containing nucleoside triphosphate hydrolases"/>
    <property type="match status" value="1"/>
</dbReference>
<evidence type="ECO:0000259" key="2">
    <source>
        <dbReference type="Pfam" id="PF18145"/>
    </source>
</evidence>
<dbReference type="NCBIfam" id="NF047398">
    <property type="entry name" value="AAA_KGGVGR"/>
    <property type="match status" value="1"/>
</dbReference>
<dbReference type="Pfam" id="PF18145">
    <property type="entry name" value="SAVED"/>
    <property type="match status" value="1"/>
</dbReference>
<dbReference type="NCBIfam" id="NF033611">
    <property type="entry name" value="SAVED"/>
    <property type="match status" value="1"/>
</dbReference>
<dbReference type="AlphaFoldDB" id="A0AAC8QAR5"/>
<dbReference type="InterPro" id="IPR040836">
    <property type="entry name" value="SAVED"/>
</dbReference>
<dbReference type="InterPro" id="IPR002586">
    <property type="entry name" value="CobQ/CobB/MinD/ParA_Nub-bd_dom"/>
</dbReference>
<dbReference type="PANTHER" id="PTHR13696">
    <property type="entry name" value="P-LOOP CONTAINING NUCLEOSIDE TRIPHOSPHATE HYDROLASE"/>
    <property type="match status" value="1"/>
</dbReference>
<dbReference type="InterPro" id="IPR050678">
    <property type="entry name" value="DNA_Partitioning_ATPase"/>
</dbReference>
<dbReference type="InterPro" id="IPR027417">
    <property type="entry name" value="P-loop_NTPase"/>
</dbReference>
<dbReference type="Gene3D" id="3.40.50.300">
    <property type="entry name" value="P-loop containing nucleotide triphosphate hydrolases"/>
    <property type="match status" value="1"/>
</dbReference>
<feature type="domain" description="SMODS-associated and fused to various effectors" evidence="2">
    <location>
        <begin position="396"/>
        <end position="580"/>
    </location>
</feature>
<evidence type="ECO:0000313" key="4">
    <source>
        <dbReference type="EMBL" id="REG37680.1"/>
    </source>
</evidence>
<evidence type="ECO:0000259" key="1">
    <source>
        <dbReference type="Pfam" id="PF01656"/>
    </source>
</evidence>
<dbReference type="KEGG" id="age:AA314_05866"/>
<reference evidence="3 5" key="1">
    <citation type="submission" date="2015-05" db="EMBL/GenBank/DDBJ databases">
        <title>Genome assembly of Archangium gephyra DSM 2261.</title>
        <authorList>
            <person name="Sharma G."/>
            <person name="Subramanian S."/>
        </authorList>
    </citation>
    <scope>NUCLEOTIDE SEQUENCE [LARGE SCALE GENOMIC DNA]</scope>
    <source>
        <strain evidence="3 5">DSM 2261</strain>
    </source>
</reference>
<feature type="domain" description="CobQ/CobB/MinD/ParA nucleotide binding" evidence="1">
    <location>
        <begin position="5"/>
        <end position="172"/>
    </location>
</feature>
<sequence length="593" mass="66158">MGEIISFYSYKGGVGRSMALANVATLLAHRGRRVLVVDFDLEAPGLHRYFLSSFPRPRRMRQQSGSGQLGTIDFFCELSDLLSTRKDSPQKAIASLLDSGRFGYSIPVRSPTRSRAASLDFWSAGLFDKDYASRVHDYPWDRLYEESREVFTQLAEEWKARYDYVLLDSRTGISDLGSVSTVILADKLVLAFTLNEQSLHGVTELGRQAVQLKRSVGASRPLALFPLLSRVDEGEEHLNRRWSKEAARRFASLFEAAYGRGTLDFSTYFDAVRIPYRGYYAYGEKIAVEEEKPATLGSLAEGYERFLDCVLGERLEGWQERIRSTVKPIRMDGGLLVNFEKPSALSFELDLGHVVKVPEQLPAHGTTELRDIPINRMAWERALREMEQGVERATQTIQGTLHVFATMPYPAAVFLGRCLDDLARTRPIQLHQLDPRTHTWVPFSGVGVSAPEATGPYFHPLERVIMYSGPAVGLAIEGMTPISRASLSQLGLHVNASIYHLQPRQRRPLPPRAGAAVVEELRAALLHLREQHPSAPLHIVTSAPVALLIELGRLLPPSVYKSVTVHQFEPGSGSYVPVLDVITREVVVAQKPA</sequence>
<dbReference type="PANTHER" id="PTHR13696:SF52">
    <property type="entry name" value="PARA FAMILY PROTEIN CT_582"/>
    <property type="match status" value="1"/>
</dbReference>
<evidence type="ECO:0000313" key="5">
    <source>
        <dbReference type="Proteomes" id="UP000035579"/>
    </source>
</evidence>
<dbReference type="Pfam" id="PF01656">
    <property type="entry name" value="CbiA"/>
    <property type="match status" value="1"/>
</dbReference>
<dbReference type="EMBL" id="CP011509">
    <property type="protein sequence ID" value="AKJ04240.1"/>
    <property type="molecule type" value="Genomic_DNA"/>
</dbReference>
<dbReference type="Proteomes" id="UP000035579">
    <property type="component" value="Chromosome"/>
</dbReference>